<name>A0A850P667_9PROT</name>
<dbReference type="SUPFAM" id="SSF47384">
    <property type="entry name" value="Homodimeric domain of signal transducing histidine kinase"/>
    <property type="match status" value="1"/>
</dbReference>
<dbReference type="InterPro" id="IPR003594">
    <property type="entry name" value="HATPase_dom"/>
</dbReference>
<dbReference type="SUPFAM" id="SSF55874">
    <property type="entry name" value="ATPase domain of HSP90 chaperone/DNA topoisomerase II/histidine kinase"/>
    <property type="match status" value="1"/>
</dbReference>
<evidence type="ECO:0000256" key="1">
    <source>
        <dbReference type="ARBA" id="ARBA00000085"/>
    </source>
</evidence>
<feature type="domain" description="CheW-like" evidence="15">
    <location>
        <begin position="570"/>
        <end position="706"/>
    </location>
</feature>
<dbReference type="SUPFAM" id="SSF47226">
    <property type="entry name" value="Histidine-containing phosphotransfer domain, HPT domain"/>
    <property type="match status" value="1"/>
</dbReference>
<comment type="catalytic activity">
    <reaction evidence="1">
        <text>ATP + protein L-histidine = ADP + protein N-phospho-L-histidine.</text>
        <dbReference type="EC" id="2.7.13.3"/>
    </reaction>
</comment>
<keyword evidence="7" id="KW-0547">Nucleotide-binding</keyword>
<dbReference type="Gene3D" id="1.20.120.160">
    <property type="entry name" value="HPT domain"/>
    <property type="match status" value="1"/>
</dbReference>
<dbReference type="GO" id="GO:0006935">
    <property type="term" value="P:chemotaxis"/>
    <property type="evidence" value="ECO:0007669"/>
    <property type="project" value="UniProtKB-KW"/>
</dbReference>
<reference evidence="17 18" key="1">
    <citation type="submission" date="2020-06" db="EMBL/GenBank/DDBJ databases">
        <title>Description of novel acetic acid bacteria.</title>
        <authorList>
            <person name="Sombolestani A."/>
        </authorList>
    </citation>
    <scope>NUCLEOTIDE SEQUENCE [LARGE SCALE GENOMIC DNA]</scope>
    <source>
        <strain evidence="17 18">LMG 27010</strain>
    </source>
</reference>
<dbReference type="InterPro" id="IPR051315">
    <property type="entry name" value="Bact_Chemotaxis_CheA"/>
</dbReference>
<evidence type="ECO:0000256" key="11">
    <source>
        <dbReference type="ARBA" id="ARBA00035100"/>
    </source>
</evidence>
<dbReference type="PROSITE" id="PS50851">
    <property type="entry name" value="CHEW"/>
    <property type="match status" value="1"/>
</dbReference>
<protein>
    <recommendedName>
        <fullName evidence="3">Chemotaxis protein CheA</fullName>
        <ecNumber evidence="2">2.7.13.3</ecNumber>
    </recommendedName>
</protein>
<dbReference type="GO" id="GO:0000155">
    <property type="term" value="F:phosphorelay sensor kinase activity"/>
    <property type="evidence" value="ECO:0007669"/>
    <property type="project" value="InterPro"/>
</dbReference>
<evidence type="ECO:0000256" key="6">
    <source>
        <dbReference type="ARBA" id="ARBA00022679"/>
    </source>
</evidence>
<dbReference type="CDD" id="cd16916">
    <property type="entry name" value="HATPase_CheA-like"/>
    <property type="match status" value="1"/>
</dbReference>
<evidence type="ECO:0000313" key="17">
    <source>
        <dbReference type="EMBL" id="NVN40117.1"/>
    </source>
</evidence>
<evidence type="ECO:0000256" key="13">
    <source>
        <dbReference type="SAM" id="MobiDB-lite"/>
    </source>
</evidence>
<gene>
    <name evidence="17" type="ORF">HUK82_06000</name>
</gene>
<dbReference type="InterPro" id="IPR036641">
    <property type="entry name" value="HPT_dom_sf"/>
</dbReference>
<dbReference type="SMART" id="SM00387">
    <property type="entry name" value="HATPase_c"/>
    <property type="match status" value="1"/>
</dbReference>
<comment type="caution">
    <text evidence="17">The sequence shown here is derived from an EMBL/GenBank/DDBJ whole genome shotgun (WGS) entry which is preliminary data.</text>
</comment>
<feature type="domain" description="HPt" evidence="16">
    <location>
        <begin position="1"/>
        <end position="104"/>
    </location>
</feature>
<dbReference type="InterPro" id="IPR005467">
    <property type="entry name" value="His_kinase_dom"/>
</dbReference>
<dbReference type="RefSeq" id="WP_176613089.1">
    <property type="nucleotide sequence ID" value="NZ_JABXXR010000027.1"/>
</dbReference>
<dbReference type="Pfam" id="PF02518">
    <property type="entry name" value="HATPase_c"/>
    <property type="match status" value="1"/>
</dbReference>
<dbReference type="EMBL" id="JABXXR010000027">
    <property type="protein sequence ID" value="NVN40117.1"/>
    <property type="molecule type" value="Genomic_DNA"/>
</dbReference>
<feature type="region of interest" description="Disordered" evidence="13">
    <location>
        <begin position="704"/>
        <end position="727"/>
    </location>
</feature>
<keyword evidence="8" id="KW-0418">Kinase</keyword>
<dbReference type="InterPro" id="IPR004358">
    <property type="entry name" value="Sig_transdc_His_kin-like_C"/>
</dbReference>
<dbReference type="AlphaFoldDB" id="A0A850P667"/>
<dbReference type="InterPro" id="IPR036061">
    <property type="entry name" value="CheW-like_dom_sf"/>
</dbReference>
<dbReference type="InterPro" id="IPR036097">
    <property type="entry name" value="HisK_dim/P_sf"/>
</dbReference>
<dbReference type="GO" id="GO:0005737">
    <property type="term" value="C:cytoplasm"/>
    <property type="evidence" value="ECO:0007669"/>
    <property type="project" value="InterPro"/>
</dbReference>
<dbReference type="InterPro" id="IPR037006">
    <property type="entry name" value="CheA-like_homodim_sf"/>
</dbReference>
<dbReference type="CDD" id="cd00731">
    <property type="entry name" value="CheA_reg"/>
    <property type="match status" value="1"/>
</dbReference>
<dbReference type="SUPFAM" id="SSF50341">
    <property type="entry name" value="CheW-like"/>
    <property type="match status" value="1"/>
</dbReference>
<dbReference type="InterPro" id="IPR008207">
    <property type="entry name" value="Sig_transdc_His_kin_Hpt_dom"/>
</dbReference>
<comment type="function">
    <text evidence="11">Involved in the transmission of sensory signals from the chemoreceptors to the flagellar motors. CheA is autophosphorylated; it can transfer its phosphate group to either CheB or CheY.</text>
</comment>
<dbReference type="InterPro" id="IPR002545">
    <property type="entry name" value="CheW-lke_dom"/>
</dbReference>
<evidence type="ECO:0000259" key="15">
    <source>
        <dbReference type="PROSITE" id="PS50851"/>
    </source>
</evidence>
<dbReference type="Pfam" id="PF01584">
    <property type="entry name" value="CheW"/>
    <property type="match status" value="1"/>
</dbReference>
<dbReference type="Gene3D" id="2.30.30.40">
    <property type="entry name" value="SH3 Domains"/>
    <property type="match status" value="1"/>
</dbReference>
<dbReference type="PROSITE" id="PS50109">
    <property type="entry name" value="HIS_KIN"/>
    <property type="match status" value="1"/>
</dbReference>
<evidence type="ECO:0000256" key="2">
    <source>
        <dbReference type="ARBA" id="ARBA00012438"/>
    </source>
</evidence>
<dbReference type="SMART" id="SM00260">
    <property type="entry name" value="CheW"/>
    <property type="match status" value="1"/>
</dbReference>
<dbReference type="InterPro" id="IPR036890">
    <property type="entry name" value="HATPase_C_sf"/>
</dbReference>
<dbReference type="InterPro" id="IPR004105">
    <property type="entry name" value="CheA-like_dim"/>
</dbReference>
<proteinExistence type="predicted"/>
<dbReference type="PANTHER" id="PTHR43395">
    <property type="entry name" value="SENSOR HISTIDINE KINASE CHEA"/>
    <property type="match status" value="1"/>
</dbReference>
<keyword evidence="9" id="KW-0067">ATP-binding</keyword>
<evidence type="ECO:0000256" key="7">
    <source>
        <dbReference type="ARBA" id="ARBA00022741"/>
    </source>
</evidence>
<keyword evidence="4" id="KW-0145">Chemotaxis</keyword>
<evidence type="ECO:0000256" key="10">
    <source>
        <dbReference type="ARBA" id="ARBA00023012"/>
    </source>
</evidence>
<sequence length="727" mass="78068">MDENDSIRTIFFAECAEQIEALEHGLQTLARGDGDAETVNTVFRSVHSIKGGAGIFGLTALVDFSHTFESTLDLLREQRLTATPATIAALFCAMDALSDLIHACEAGQTADSDAIQSATRKLREIAPDPAGDVLAESSEDALVLPFDFQPVPLDFDAFSPPDGGTASPQKTWTIRFAPRRGLYDRGNDPIYSLAALNELGDCTIILDQHELPPLEMLDVQDSYLTWTITLNTDAEEASIRDVFDWVFQDATIEITSLPLSDVPAVSIPSENRASPATQSDDQKNDKTNGALTESVQARTLPTEPASTESEPKAATLRPSSTIRVDLTRVDDLINLVGELVIGQASLRDKLQKIDNTGVSALMEATDTLGRLIRDLQDAVMLVRAQPIQSVFQRMERLLREAAAATGKEVRLIVRGADTEVDRTIVEQLAEPLTHMLRNSVDHGIEPPEQRVANGKTSYGTIELTARHRSGRVVIEVADDGAGINRSKVHRIAVNRGLIDAGTQLSDQDLDGLIFRPGFSTAETVSSLSGRGVGMDVVKKAITALGGRISVNSEPGQGSTFLLSLPLTLAVLEGMAVTVAGHVLIVPVTSIVETLRPHATQISCLMNQQALIFLRGVYIPIIDVACDLGFRSAPVSPLQAVVLIVESETGALVALVVDAIVNNMQVVIKSIERHYRKVPGISAATILGDGQVALILDIDSFHRSPSPEAVQCDGPAKASPPSGERPFS</sequence>
<keyword evidence="18" id="KW-1185">Reference proteome</keyword>
<feature type="region of interest" description="Disordered" evidence="13">
    <location>
        <begin position="264"/>
        <end position="316"/>
    </location>
</feature>
<evidence type="ECO:0000313" key="18">
    <source>
        <dbReference type="Proteomes" id="UP000585665"/>
    </source>
</evidence>
<evidence type="ECO:0000259" key="14">
    <source>
        <dbReference type="PROSITE" id="PS50109"/>
    </source>
</evidence>
<evidence type="ECO:0000259" key="16">
    <source>
        <dbReference type="PROSITE" id="PS50894"/>
    </source>
</evidence>
<evidence type="ECO:0000256" key="12">
    <source>
        <dbReference type="PROSITE-ProRule" id="PRU00110"/>
    </source>
</evidence>
<evidence type="ECO:0000256" key="4">
    <source>
        <dbReference type="ARBA" id="ARBA00022500"/>
    </source>
</evidence>
<keyword evidence="10" id="KW-0902">Two-component regulatory system</keyword>
<dbReference type="EC" id="2.7.13.3" evidence="2"/>
<evidence type="ECO:0000256" key="9">
    <source>
        <dbReference type="ARBA" id="ARBA00022840"/>
    </source>
</evidence>
<dbReference type="Pfam" id="PF02895">
    <property type="entry name" value="H-kinase_dim"/>
    <property type="match status" value="1"/>
</dbReference>
<dbReference type="PANTHER" id="PTHR43395:SF10">
    <property type="entry name" value="CHEMOTAXIS PROTEIN CHEA"/>
    <property type="match status" value="1"/>
</dbReference>
<feature type="compositionally biased region" description="Polar residues" evidence="13">
    <location>
        <begin position="268"/>
        <end position="279"/>
    </location>
</feature>
<dbReference type="CDD" id="cd00088">
    <property type="entry name" value="HPT"/>
    <property type="match status" value="1"/>
</dbReference>
<dbReference type="Pfam" id="PF01627">
    <property type="entry name" value="Hpt"/>
    <property type="match status" value="1"/>
</dbReference>
<dbReference type="PROSITE" id="PS50894">
    <property type="entry name" value="HPT"/>
    <property type="match status" value="1"/>
</dbReference>
<dbReference type="Gene3D" id="3.30.565.10">
    <property type="entry name" value="Histidine kinase-like ATPase, C-terminal domain"/>
    <property type="match status" value="1"/>
</dbReference>
<evidence type="ECO:0000256" key="5">
    <source>
        <dbReference type="ARBA" id="ARBA00022553"/>
    </source>
</evidence>
<dbReference type="GO" id="GO:0005524">
    <property type="term" value="F:ATP binding"/>
    <property type="evidence" value="ECO:0007669"/>
    <property type="project" value="UniProtKB-KW"/>
</dbReference>
<dbReference type="SMART" id="SM01231">
    <property type="entry name" value="H-kinase_dim"/>
    <property type="match status" value="1"/>
</dbReference>
<evidence type="ECO:0000256" key="8">
    <source>
        <dbReference type="ARBA" id="ARBA00022777"/>
    </source>
</evidence>
<evidence type="ECO:0000256" key="3">
    <source>
        <dbReference type="ARBA" id="ARBA00021495"/>
    </source>
</evidence>
<dbReference type="Gene3D" id="1.10.287.560">
    <property type="entry name" value="Histidine kinase CheA-like, homodimeric domain"/>
    <property type="match status" value="1"/>
</dbReference>
<dbReference type="FunFam" id="3.30.565.10:FF:000016">
    <property type="entry name" value="Chemotaxis protein CheA, putative"/>
    <property type="match status" value="1"/>
</dbReference>
<keyword evidence="5 12" id="KW-0597">Phosphoprotein</keyword>
<accession>A0A850P667</accession>
<feature type="domain" description="Histidine kinase" evidence="14">
    <location>
        <begin position="358"/>
        <end position="568"/>
    </location>
</feature>
<feature type="modified residue" description="Phosphohistidine" evidence="12">
    <location>
        <position position="47"/>
    </location>
</feature>
<dbReference type="SMART" id="SM00073">
    <property type="entry name" value="HPT"/>
    <property type="match status" value="1"/>
</dbReference>
<dbReference type="Proteomes" id="UP000585665">
    <property type="component" value="Unassembled WGS sequence"/>
</dbReference>
<feature type="compositionally biased region" description="Polar residues" evidence="13">
    <location>
        <begin position="287"/>
        <end position="308"/>
    </location>
</feature>
<dbReference type="PRINTS" id="PR00344">
    <property type="entry name" value="BCTRLSENSOR"/>
</dbReference>
<keyword evidence="6" id="KW-0808">Transferase</keyword>
<organism evidence="17 18">
    <name type="scientific">Ameyamaea chiangmaiensis</name>
    <dbReference type="NCBI Taxonomy" id="442969"/>
    <lineage>
        <taxon>Bacteria</taxon>
        <taxon>Pseudomonadati</taxon>
        <taxon>Pseudomonadota</taxon>
        <taxon>Alphaproteobacteria</taxon>
        <taxon>Acetobacterales</taxon>
        <taxon>Acetobacteraceae</taxon>
        <taxon>Ameyamaea</taxon>
    </lineage>
</organism>